<dbReference type="Pfam" id="PF00535">
    <property type="entry name" value="Glycos_transf_2"/>
    <property type="match status" value="1"/>
</dbReference>
<dbReference type="PATRIC" id="fig|1347342.6.peg.812"/>
<accession>T2KI31</accession>
<organism evidence="2 3">
    <name type="scientific">Formosa agariphila (strain DSM 15362 / KCTC 12365 / LMG 23005 / KMM 3901 / M-2Alg 35-1)</name>
    <dbReference type="NCBI Taxonomy" id="1347342"/>
    <lineage>
        <taxon>Bacteria</taxon>
        <taxon>Pseudomonadati</taxon>
        <taxon>Bacteroidota</taxon>
        <taxon>Flavobacteriia</taxon>
        <taxon>Flavobacteriales</taxon>
        <taxon>Flavobacteriaceae</taxon>
        <taxon>Formosa</taxon>
    </lineage>
</organism>
<gene>
    <name evidence="2" type="ORF">BN863_8050</name>
</gene>
<dbReference type="Proteomes" id="UP000016160">
    <property type="component" value="Chromosome"/>
</dbReference>
<dbReference type="InterPro" id="IPR001173">
    <property type="entry name" value="Glyco_trans_2-like"/>
</dbReference>
<dbReference type="InterPro" id="IPR029044">
    <property type="entry name" value="Nucleotide-diphossugar_trans"/>
</dbReference>
<feature type="domain" description="Glycosyltransferase 2-like" evidence="1">
    <location>
        <begin position="4"/>
        <end position="177"/>
    </location>
</feature>
<dbReference type="CDD" id="cd04186">
    <property type="entry name" value="GT_2_like_c"/>
    <property type="match status" value="1"/>
</dbReference>
<dbReference type="RefSeq" id="WP_038527804.1">
    <property type="nucleotide sequence ID" value="NZ_HG315671.1"/>
</dbReference>
<sequence>MKLSVVILNYNVRYFLELCLKSVVAATSKIDAEIIVVDNQSTDDSCNMLKTNFPEVKLIENTVNYGFSKGNNIGVAEAKGEYVCILNPDTVVSEDTFIKILEFAEKESHLGIVGCKLIDGTGAFLQESKRNVPTPEVALKKILGDSYSYYANHLRENNIGKVDILVGAFMLIKRDVYHLVGGFDEDYFMYGEDVDLSYKTLKSGFHNYYFGETTVIHYKGESTLRNKNYANRFNGAMQIFYKKHFKKNTLFEVLVALGVKGLTLLNIQPSIENREVKSIVLVSNQDNKLLESKMAFKLNLKSNIEAVEDAQQIILDNNVLTFRQIITIMESFCKVRMVTFRILPKGSNFVLGSDNAVSRGNVIHF</sequence>
<reference evidence="2 3" key="1">
    <citation type="journal article" date="2013" name="Appl. Environ. Microbiol.">
        <title>The genome of the alga-associated marine flavobacterium Formosa agariphila KMM 3901T reveals a broad potential for degradation of algal polysaccharides.</title>
        <authorList>
            <person name="Mann A.J."/>
            <person name="Hahnke R.L."/>
            <person name="Huang S."/>
            <person name="Werner J."/>
            <person name="Xing P."/>
            <person name="Barbeyron T."/>
            <person name="Huettel B."/>
            <person name="Stueber K."/>
            <person name="Reinhardt R."/>
            <person name="Harder J."/>
            <person name="Gloeckner F.O."/>
            <person name="Amann R.I."/>
            <person name="Teeling H."/>
        </authorList>
    </citation>
    <scope>NUCLEOTIDE SEQUENCE [LARGE SCALE GENOMIC DNA]</scope>
    <source>
        <strain evidence="3">DSM 15362 / KCTC 12365 / LMG 23005 / KMM 3901</strain>
    </source>
</reference>
<protein>
    <submittedName>
        <fullName evidence="2">Glycosyltransferase (GT2)</fullName>
    </submittedName>
</protein>
<keyword evidence="3" id="KW-1185">Reference proteome</keyword>
<evidence type="ECO:0000313" key="2">
    <source>
        <dbReference type="EMBL" id="CDF78517.1"/>
    </source>
</evidence>
<dbReference type="PANTHER" id="PTHR43179:SF7">
    <property type="entry name" value="RHAMNOSYLTRANSFERASE WBBL"/>
    <property type="match status" value="1"/>
</dbReference>
<evidence type="ECO:0000313" key="3">
    <source>
        <dbReference type="Proteomes" id="UP000016160"/>
    </source>
</evidence>
<proteinExistence type="predicted"/>
<keyword evidence="2" id="KW-0808">Transferase</keyword>
<name>T2KI31_FORAG</name>
<dbReference type="AlphaFoldDB" id="T2KI31"/>
<dbReference type="Gene3D" id="3.90.550.10">
    <property type="entry name" value="Spore Coat Polysaccharide Biosynthesis Protein SpsA, Chain A"/>
    <property type="match status" value="1"/>
</dbReference>
<dbReference type="EMBL" id="HG315671">
    <property type="protein sequence ID" value="CDF78517.1"/>
    <property type="molecule type" value="Genomic_DNA"/>
</dbReference>
<dbReference type="eggNOG" id="COG1216">
    <property type="taxonomic scope" value="Bacteria"/>
</dbReference>
<dbReference type="SUPFAM" id="SSF53448">
    <property type="entry name" value="Nucleotide-diphospho-sugar transferases"/>
    <property type="match status" value="1"/>
</dbReference>
<dbReference type="STRING" id="1347342.BN863_8050"/>
<dbReference type="HOGENOM" id="CLU_023845_0_1_10"/>
<dbReference type="GO" id="GO:0016740">
    <property type="term" value="F:transferase activity"/>
    <property type="evidence" value="ECO:0007669"/>
    <property type="project" value="UniProtKB-KW"/>
</dbReference>
<evidence type="ECO:0000259" key="1">
    <source>
        <dbReference type="Pfam" id="PF00535"/>
    </source>
</evidence>
<dbReference type="OrthoDB" id="9771846at2"/>
<dbReference type="PANTHER" id="PTHR43179">
    <property type="entry name" value="RHAMNOSYLTRANSFERASE WBBL"/>
    <property type="match status" value="1"/>
</dbReference>